<keyword evidence="1" id="KW-0812">Transmembrane</keyword>
<sequence>MPSFPRRRESIFEDRKIHKNQSTEIYNRIPACAGMTAVMYPVFIVLFAIRPFSDDLL</sequence>
<evidence type="ECO:0000313" key="2">
    <source>
        <dbReference type="EMBL" id="KIC13113.1"/>
    </source>
</evidence>
<keyword evidence="1" id="KW-1133">Transmembrane helix</keyword>
<keyword evidence="1" id="KW-0472">Membrane</keyword>
<feature type="transmembrane region" description="Helical" evidence="1">
    <location>
        <begin position="25"/>
        <end position="49"/>
    </location>
</feature>
<dbReference type="EMBL" id="JUFZ01000008">
    <property type="protein sequence ID" value="KIC13113.1"/>
    <property type="molecule type" value="Genomic_DNA"/>
</dbReference>
<protein>
    <submittedName>
        <fullName evidence="2">Uncharacterized protein</fullName>
    </submittedName>
</protein>
<dbReference type="Proteomes" id="UP000031390">
    <property type="component" value="Unassembled WGS sequence"/>
</dbReference>
<accession>A0A0C1HFV3</accession>
<organism evidence="2 3">
    <name type="scientific">Morococcus cerebrosus</name>
    <dbReference type="NCBI Taxonomy" id="1056807"/>
    <lineage>
        <taxon>Bacteria</taxon>
        <taxon>Pseudomonadati</taxon>
        <taxon>Pseudomonadota</taxon>
        <taxon>Betaproteobacteria</taxon>
        <taxon>Neisseriales</taxon>
        <taxon>Neisseriaceae</taxon>
        <taxon>Morococcus</taxon>
    </lineage>
</organism>
<dbReference type="AlphaFoldDB" id="A0A0C1HFV3"/>
<comment type="caution">
    <text evidence="2">The sequence shown here is derived from an EMBL/GenBank/DDBJ whole genome shotgun (WGS) entry which is preliminary data.</text>
</comment>
<reference evidence="2 3" key="1">
    <citation type="submission" date="2014-12" db="EMBL/GenBank/DDBJ databases">
        <title>Genome sequence of Morococcus cerebrosus.</title>
        <authorList>
            <person name="Shin S.-K."/>
            <person name="Yi H."/>
        </authorList>
    </citation>
    <scope>NUCLEOTIDE SEQUENCE [LARGE SCALE GENOMIC DNA]</scope>
    <source>
        <strain evidence="2 3">CIP 81.93</strain>
    </source>
</reference>
<evidence type="ECO:0000256" key="1">
    <source>
        <dbReference type="SAM" id="Phobius"/>
    </source>
</evidence>
<name>A0A0C1HFV3_9NEIS</name>
<evidence type="ECO:0000313" key="3">
    <source>
        <dbReference type="Proteomes" id="UP000031390"/>
    </source>
</evidence>
<gene>
    <name evidence="2" type="ORF">MCC93_01990</name>
</gene>
<proteinExistence type="predicted"/>